<evidence type="ECO:0000313" key="1">
    <source>
        <dbReference type="EMBL" id="CBK63217.1"/>
    </source>
</evidence>
<gene>
    <name evidence="1" type="ORF">AL1_06040</name>
</gene>
<name>D4IJV5_9BACT</name>
<dbReference type="AlphaFoldDB" id="D4IJV5"/>
<dbReference type="Proteomes" id="UP000008794">
    <property type="component" value="Chromosome"/>
</dbReference>
<dbReference type="EMBL" id="FP929032">
    <property type="protein sequence ID" value="CBK63217.1"/>
    <property type="molecule type" value="Genomic_DNA"/>
</dbReference>
<reference evidence="1 2" key="2">
    <citation type="submission" date="2010-03" db="EMBL/GenBank/DDBJ databases">
        <authorList>
            <person name="Pajon A."/>
        </authorList>
    </citation>
    <scope>NUCLEOTIDE SEQUENCE [LARGE SCALE GENOMIC DNA]</scope>
    <source>
        <strain evidence="1 2">WAL 8301</strain>
    </source>
</reference>
<evidence type="ECO:0000313" key="2">
    <source>
        <dbReference type="Proteomes" id="UP000008794"/>
    </source>
</evidence>
<dbReference type="HOGENOM" id="CLU_1472278_0_0_10"/>
<dbReference type="KEGG" id="ash:AL1_06040"/>
<sequence length="183" mass="20702">MYIMNICSRYIIRVNNTTYSTDSVELIPIVIHLLGGAKAFGRCALRIIISHNATLGSCQLAYFDRLGVYHKDIFPTVYALGNIPADVFCKTSREFATDVELSSGYKVRDMFGRFSQSLKEVVLAVITECFGCKRKSYNFQIRKGGNNSTARYIAMFIYTISCKFLADVVDFCEFFDEVVHTTV</sequence>
<organism evidence="1 2">
    <name type="scientific">Alistipes shahii WAL 8301</name>
    <dbReference type="NCBI Taxonomy" id="717959"/>
    <lineage>
        <taxon>Bacteria</taxon>
        <taxon>Pseudomonadati</taxon>
        <taxon>Bacteroidota</taxon>
        <taxon>Bacteroidia</taxon>
        <taxon>Bacteroidales</taxon>
        <taxon>Rikenellaceae</taxon>
        <taxon>Alistipes</taxon>
    </lineage>
</organism>
<reference evidence="1 2" key="1">
    <citation type="submission" date="2010-03" db="EMBL/GenBank/DDBJ databases">
        <title>The genome sequence of Alistipes shahii WAL 8301.</title>
        <authorList>
            <consortium name="metaHIT consortium -- http://www.metahit.eu/"/>
            <person name="Pajon A."/>
            <person name="Turner K."/>
            <person name="Parkhill J."/>
        </authorList>
    </citation>
    <scope>NUCLEOTIDE SEQUENCE [LARGE SCALE GENOMIC DNA]</scope>
    <source>
        <strain evidence="1 2">WAL 8301</strain>
    </source>
</reference>
<accession>D4IJV5</accession>
<keyword evidence="2" id="KW-1185">Reference proteome</keyword>
<protein>
    <submittedName>
        <fullName evidence="1">Uncharacterized protein</fullName>
    </submittedName>
</protein>
<proteinExistence type="predicted"/>